<reference evidence="1" key="1">
    <citation type="submission" date="2024-12" db="EMBL/GenBank/DDBJ databases">
        <authorList>
            <person name="Wu N."/>
        </authorList>
    </citation>
    <scope>NUCLEOTIDE SEQUENCE</scope>
    <source>
        <strain evidence="1">P15</strain>
    </source>
</reference>
<accession>A0ACC7NTB3</accession>
<protein>
    <submittedName>
        <fullName evidence="1">AraC family transcriptional regulator</fullName>
    </submittedName>
</protein>
<proteinExistence type="predicted"/>
<dbReference type="EMBL" id="JBJURJ010000003">
    <property type="protein sequence ID" value="MFM9327863.1"/>
    <property type="molecule type" value="Genomic_DNA"/>
</dbReference>
<gene>
    <name evidence="1" type="ORF">ACI1P1_06045</name>
</gene>
<organism evidence="1 2">
    <name type="scientific">Paenibacillus mesotrionivorans</name>
    <dbReference type="NCBI Taxonomy" id="3160968"/>
    <lineage>
        <taxon>Bacteria</taxon>
        <taxon>Bacillati</taxon>
        <taxon>Bacillota</taxon>
        <taxon>Bacilli</taxon>
        <taxon>Bacillales</taxon>
        <taxon>Paenibacillaceae</taxon>
        <taxon>Paenibacillus</taxon>
    </lineage>
</organism>
<comment type="caution">
    <text evidence="1">The sequence shown here is derived from an EMBL/GenBank/DDBJ whole genome shotgun (WGS) entry which is preliminary data.</text>
</comment>
<evidence type="ECO:0000313" key="2">
    <source>
        <dbReference type="Proteomes" id="UP001631969"/>
    </source>
</evidence>
<sequence>MASPTEILSLPSTPLPFYLESGISLYNPGDHHPNRRSLGMYDLIVVTEGALLMGEEDREWTVEPGQMLLLHPQRYHYSRGPCQTETRFHWLHFGTTRLSSDLLRQPYEIHLPQYWNLPSPAGIVQLLEGLLKLSAAPRSGAFWQEQTLFLELLKQLDESRFQREGSQALVVAEATEAFIRARYQEPLTNGRLEEELHYHHNYLARCLKEIRGITPMEYVMQYRLEQARLLLLKTDWSMARIAEEVGFVYASYFSRCFTARNGITPLQYRKQYSQ</sequence>
<evidence type="ECO:0000313" key="1">
    <source>
        <dbReference type="EMBL" id="MFM9327863.1"/>
    </source>
</evidence>
<name>A0ACC7NTB3_9BACL</name>
<keyword evidence="2" id="KW-1185">Reference proteome</keyword>
<dbReference type="Proteomes" id="UP001631969">
    <property type="component" value="Unassembled WGS sequence"/>
</dbReference>